<comment type="similarity">
    <text evidence="3">Belongs to the CALCOCO family.</text>
</comment>
<evidence type="ECO:0000256" key="2">
    <source>
        <dbReference type="ARBA" id="ARBA00022490"/>
    </source>
</evidence>
<evidence type="ECO:0000256" key="3">
    <source>
        <dbReference type="ARBA" id="ARBA00037963"/>
    </source>
</evidence>
<dbReference type="AlphaFoldDB" id="G3IBP5"/>
<dbReference type="GO" id="GO:0016605">
    <property type="term" value="C:PML body"/>
    <property type="evidence" value="ECO:0007669"/>
    <property type="project" value="TreeGrafter"/>
</dbReference>
<accession>G3IBP5</accession>
<organism evidence="5 6">
    <name type="scientific">Cricetulus griseus</name>
    <name type="common">Chinese hamster</name>
    <name type="synonym">Cricetulus barabensis griseus</name>
    <dbReference type="NCBI Taxonomy" id="10029"/>
    <lineage>
        <taxon>Eukaryota</taxon>
        <taxon>Metazoa</taxon>
        <taxon>Chordata</taxon>
        <taxon>Craniata</taxon>
        <taxon>Vertebrata</taxon>
        <taxon>Euteleostomi</taxon>
        <taxon>Mammalia</taxon>
        <taxon>Eutheria</taxon>
        <taxon>Euarchontoglires</taxon>
        <taxon>Glires</taxon>
        <taxon>Rodentia</taxon>
        <taxon>Myomorpha</taxon>
        <taxon>Muroidea</taxon>
        <taxon>Cricetidae</taxon>
        <taxon>Cricetinae</taxon>
        <taxon>Cricetulus</taxon>
    </lineage>
</organism>
<comment type="subcellular location">
    <subcellularLocation>
        <location evidence="1">Cytoplasm</location>
    </subcellularLocation>
</comment>
<dbReference type="GO" id="GO:0098792">
    <property type="term" value="P:xenophagy"/>
    <property type="evidence" value="ECO:0007669"/>
    <property type="project" value="TreeGrafter"/>
</dbReference>
<reference evidence="6" key="1">
    <citation type="journal article" date="2011" name="Nat. Biotechnol.">
        <title>The genomic sequence of the Chinese hamster ovary (CHO)-K1 cell line.</title>
        <authorList>
            <person name="Xu X."/>
            <person name="Nagarajan H."/>
            <person name="Lewis N.E."/>
            <person name="Pan S."/>
            <person name="Cai Z."/>
            <person name="Liu X."/>
            <person name="Chen W."/>
            <person name="Xie M."/>
            <person name="Wang W."/>
            <person name="Hammond S."/>
            <person name="Andersen M.R."/>
            <person name="Neff N."/>
            <person name="Passarelli B."/>
            <person name="Koh W."/>
            <person name="Fan H.C."/>
            <person name="Wang J."/>
            <person name="Gui Y."/>
            <person name="Lee K.H."/>
            <person name="Betenbaugh M.J."/>
            <person name="Quake S.R."/>
            <person name="Famili I."/>
            <person name="Palsson B.O."/>
            <person name="Wang J."/>
        </authorList>
    </citation>
    <scope>NUCLEOTIDE SEQUENCE [LARGE SCALE GENOMIC DNA]</scope>
    <source>
        <strain evidence="6">CHO K1 cell line</strain>
    </source>
</reference>
<dbReference type="EMBL" id="JH001842">
    <property type="protein sequence ID" value="EGW13530.1"/>
    <property type="molecule type" value="Genomic_DNA"/>
</dbReference>
<dbReference type="Proteomes" id="UP000001075">
    <property type="component" value="Unassembled WGS sequence"/>
</dbReference>
<dbReference type="InParanoid" id="G3IBP5"/>
<dbReference type="GO" id="GO:1901098">
    <property type="term" value="P:positive regulation of autophagosome maturation"/>
    <property type="evidence" value="ECO:0007669"/>
    <property type="project" value="TreeGrafter"/>
</dbReference>
<name>G3IBP5_CRIGR</name>
<dbReference type="InterPro" id="IPR051002">
    <property type="entry name" value="UBA_autophagy_assoc_protein"/>
</dbReference>
<gene>
    <name evidence="5" type="ORF">I79_021076</name>
</gene>
<sequence>MSADWDDEHYQFCYVDQDGVVQGARIPFQFSPETEEDIVVVTTKGKVEEIKQHNEELLRENQELKDSCTSLWKQKSDAQAELQRKQKALEPLQNINKKLEQKVE</sequence>
<dbReference type="Gene3D" id="2.60.40.2840">
    <property type="match status" value="1"/>
</dbReference>
<evidence type="ECO:0000256" key="1">
    <source>
        <dbReference type="ARBA" id="ARBA00004496"/>
    </source>
</evidence>
<dbReference type="PANTHER" id="PTHR31915:SF4">
    <property type="entry name" value="CALCIUM-BINDING AND COILED-COIL DOMAIN-CONTAINING PROTEIN 2"/>
    <property type="match status" value="1"/>
</dbReference>
<evidence type="ECO:0000313" key="6">
    <source>
        <dbReference type="Proteomes" id="UP000001075"/>
    </source>
</evidence>
<keyword evidence="4" id="KW-0175">Coiled coil</keyword>
<proteinExistence type="inferred from homology"/>
<dbReference type="STRING" id="10029.G3IBP5"/>
<dbReference type="GO" id="GO:0005776">
    <property type="term" value="C:autophagosome"/>
    <property type="evidence" value="ECO:0007669"/>
    <property type="project" value="TreeGrafter"/>
</dbReference>
<feature type="coiled-coil region" evidence="4">
    <location>
        <begin position="47"/>
        <end position="102"/>
    </location>
</feature>
<keyword evidence="2" id="KW-0963">Cytoplasm</keyword>
<evidence type="ECO:0000313" key="5">
    <source>
        <dbReference type="EMBL" id="EGW13530.1"/>
    </source>
</evidence>
<protein>
    <submittedName>
        <fullName evidence="5">Calcium-binding and coiled-coil domain-containing protein 2</fullName>
    </submittedName>
</protein>
<dbReference type="PANTHER" id="PTHR31915">
    <property type="entry name" value="SKICH DOMAIN-CONTAINING PROTEIN"/>
    <property type="match status" value="1"/>
</dbReference>
<evidence type="ECO:0000256" key="4">
    <source>
        <dbReference type="SAM" id="Coils"/>
    </source>
</evidence>